<proteinExistence type="predicted"/>
<feature type="region of interest" description="Disordered" evidence="1">
    <location>
        <begin position="133"/>
        <end position="160"/>
    </location>
</feature>
<feature type="region of interest" description="Disordered" evidence="1">
    <location>
        <begin position="433"/>
        <end position="519"/>
    </location>
</feature>
<reference evidence="2" key="1">
    <citation type="journal article" date="2020" name="Nature">
        <title>Giant virus diversity and host interactions through global metagenomics.</title>
        <authorList>
            <person name="Schulz F."/>
            <person name="Roux S."/>
            <person name="Paez-Espino D."/>
            <person name="Jungbluth S."/>
            <person name="Walsh D.A."/>
            <person name="Denef V.J."/>
            <person name="McMahon K.D."/>
            <person name="Konstantinidis K.T."/>
            <person name="Eloe-Fadrosh E.A."/>
            <person name="Kyrpides N.C."/>
            <person name="Woyke T."/>
        </authorList>
    </citation>
    <scope>NUCLEOTIDE SEQUENCE</scope>
    <source>
        <strain evidence="2">GVMAG-M-3300023184-16</strain>
    </source>
</reference>
<dbReference type="EMBL" id="MN740015">
    <property type="protein sequence ID" value="QHT83943.1"/>
    <property type="molecule type" value="Genomic_DNA"/>
</dbReference>
<feature type="compositionally biased region" description="Low complexity" evidence="1">
    <location>
        <begin position="66"/>
        <end position="77"/>
    </location>
</feature>
<dbReference type="Pfam" id="PF19071">
    <property type="entry name" value="DUF5767"/>
    <property type="match status" value="1"/>
</dbReference>
<sequence>MEVIDLGLKDVEPISLHLNENEYKPSVNFGPGIELLMNEKKKNNFSNTSVDMGDLDKLEQDLNDLSQGEQSGSNSSSSGGGETKSLNFSNWFGGGGSTSSPADSGIRLNVEEMADSNLGEATAQSVSGFTRTSDGFSKLNTEIPMESSGSTRMTDREKRRKKRMMIKKLEEWYEKGIIKHSSHFNLDSNYEEIEDEYEGALEDKRKKDSIKMQGWWFMTLVNSVEYANASFNPFDLNLDGWGEQVSEDLDSYEEIFGELYHKYKGGKLSPEISILLRLGFSAAVVNFTNKALSSATPGFNDVIKQSPELMKMFTNATVQSMSQASPGFNMANNLMNRDPDVSTTFGPPPAPVSTKNQPPPARNPMSNMQFTRPDLSAGRGNTTPMFREQGIDLQERSSVSQGPAPQKRPEMRGPQNMDINQLLSGLKTRDAALEESPQPFQQQPPQQQEVNNFFGSGEPQNMQSQIYDLAPPPPSGGSVMNENDSMISITSLRDMQNASVPKRVRRKQRSDKNTISLDI</sequence>
<feature type="compositionally biased region" description="Polar residues" evidence="1">
    <location>
        <begin position="478"/>
        <end position="499"/>
    </location>
</feature>
<feature type="compositionally biased region" description="Low complexity" evidence="1">
    <location>
        <begin position="437"/>
        <end position="448"/>
    </location>
</feature>
<feature type="compositionally biased region" description="Pro residues" evidence="1">
    <location>
        <begin position="346"/>
        <end position="362"/>
    </location>
</feature>
<feature type="compositionally biased region" description="Polar residues" evidence="1">
    <location>
        <begin position="449"/>
        <end position="466"/>
    </location>
</feature>
<name>A0A6C0HVN8_9ZZZZ</name>
<organism evidence="2">
    <name type="scientific">viral metagenome</name>
    <dbReference type="NCBI Taxonomy" id="1070528"/>
    <lineage>
        <taxon>unclassified sequences</taxon>
        <taxon>metagenomes</taxon>
        <taxon>organismal metagenomes</taxon>
    </lineage>
</organism>
<evidence type="ECO:0000313" key="2">
    <source>
        <dbReference type="EMBL" id="QHT83943.1"/>
    </source>
</evidence>
<feature type="region of interest" description="Disordered" evidence="1">
    <location>
        <begin position="338"/>
        <end position="416"/>
    </location>
</feature>
<accession>A0A6C0HVN8</accession>
<feature type="region of interest" description="Disordered" evidence="1">
    <location>
        <begin position="65"/>
        <end position="104"/>
    </location>
</feature>
<dbReference type="AlphaFoldDB" id="A0A6C0HVN8"/>
<protein>
    <submittedName>
        <fullName evidence="2">Uncharacterized protein</fullName>
    </submittedName>
</protein>
<dbReference type="InterPro" id="IPR043910">
    <property type="entry name" value="DUF5767"/>
</dbReference>
<evidence type="ECO:0000256" key="1">
    <source>
        <dbReference type="SAM" id="MobiDB-lite"/>
    </source>
</evidence>